<keyword evidence="2" id="KW-1185">Reference proteome</keyword>
<sequence length="382" mass="42035">MPSRSASRRKPKRNASNKTKNLTKPNRHSSPNIQSQGRKLQIRKADTYIKQKYPVVVVEEEKGKRRGYYFSAGVALVSAGQNKMEGSLNGTLEETQKVESQSEQDKEVEIKSSADSGGEVSVNENPESLIEQPKENEEESKELIDSETLEEKQEVSESVVASIGDFTEEVKESVEILVGSDKIESESKQEEVKDLPSQEEASGFSPTLEVAKELEEKDFPSSLEKNELPTDVADESLGTEPIETNEVLEKTEETQAPSLEDNSGSSLPLSDVVPMVTEETTLIVSDETNKTEAIPKGIEETATDVKIEESSVVHETSKETTNESSQPVVNVPADETTSVTVQDKTEIPRSMENPTTISVNERQQAGWRSCCGLLEVLRGGDR</sequence>
<comment type="caution">
    <text evidence="1">The sequence shown here is derived from an EMBL/GenBank/DDBJ whole genome shotgun (WGS) entry which is preliminary data.</text>
</comment>
<proteinExistence type="predicted"/>
<protein>
    <submittedName>
        <fullName evidence="1">Uncharacterized protein</fullName>
    </submittedName>
</protein>
<dbReference type="EMBL" id="CM039437">
    <property type="protein sequence ID" value="KAI4308081.1"/>
    <property type="molecule type" value="Genomic_DNA"/>
</dbReference>
<reference evidence="1 2" key="1">
    <citation type="journal article" date="2022" name="DNA Res.">
        <title>Chromosomal-level genome assembly of the orchid tree Bauhinia variegata (Leguminosae; Cercidoideae) supports the allotetraploid origin hypothesis of Bauhinia.</title>
        <authorList>
            <person name="Zhong Y."/>
            <person name="Chen Y."/>
            <person name="Zheng D."/>
            <person name="Pang J."/>
            <person name="Liu Y."/>
            <person name="Luo S."/>
            <person name="Meng S."/>
            <person name="Qian L."/>
            <person name="Wei D."/>
            <person name="Dai S."/>
            <person name="Zhou R."/>
        </authorList>
    </citation>
    <scope>NUCLEOTIDE SEQUENCE [LARGE SCALE GENOMIC DNA]</scope>
    <source>
        <strain evidence="1">BV-YZ2020</strain>
    </source>
</reference>
<evidence type="ECO:0000313" key="2">
    <source>
        <dbReference type="Proteomes" id="UP000828941"/>
    </source>
</evidence>
<accession>A0ACB9LE92</accession>
<name>A0ACB9LE92_BAUVA</name>
<gene>
    <name evidence="1" type="ORF">L6164_031193</name>
</gene>
<organism evidence="1 2">
    <name type="scientific">Bauhinia variegata</name>
    <name type="common">Purple orchid tree</name>
    <name type="synonym">Phanera variegata</name>
    <dbReference type="NCBI Taxonomy" id="167791"/>
    <lineage>
        <taxon>Eukaryota</taxon>
        <taxon>Viridiplantae</taxon>
        <taxon>Streptophyta</taxon>
        <taxon>Embryophyta</taxon>
        <taxon>Tracheophyta</taxon>
        <taxon>Spermatophyta</taxon>
        <taxon>Magnoliopsida</taxon>
        <taxon>eudicotyledons</taxon>
        <taxon>Gunneridae</taxon>
        <taxon>Pentapetalae</taxon>
        <taxon>rosids</taxon>
        <taxon>fabids</taxon>
        <taxon>Fabales</taxon>
        <taxon>Fabaceae</taxon>
        <taxon>Cercidoideae</taxon>
        <taxon>Cercideae</taxon>
        <taxon>Bauhiniinae</taxon>
        <taxon>Bauhinia</taxon>
    </lineage>
</organism>
<evidence type="ECO:0000313" key="1">
    <source>
        <dbReference type="EMBL" id="KAI4308081.1"/>
    </source>
</evidence>
<dbReference type="Proteomes" id="UP000828941">
    <property type="component" value="Chromosome 12"/>
</dbReference>